<proteinExistence type="predicted"/>
<dbReference type="SUPFAM" id="SSF143422">
    <property type="entry name" value="Transposase IS200-like"/>
    <property type="match status" value="1"/>
</dbReference>
<feature type="domain" description="Transposase IS200-like" evidence="1">
    <location>
        <begin position="12"/>
        <end position="129"/>
    </location>
</feature>
<dbReference type="STRING" id="1903181.BTN85_0455"/>
<dbReference type="NCBIfam" id="NF033573">
    <property type="entry name" value="transpos_IS200"/>
    <property type="match status" value="1"/>
</dbReference>
<dbReference type="Pfam" id="PF01797">
    <property type="entry name" value="Y1_Tnp"/>
    <property type="match status" value="1"/>
</dbReference>
<protein>
    <submittedName>
        <fullName evidence="2">REP element-mobilizing transposase RayT</fullName>
    </submittedName>
</protein>
<dbReference type="AlphaFoldDB" id="A0A1Q6DUG2"/>
<evidence type="ECO:0000313" key="2">
    <source>
        <dbReference type="EMBL" id="OKY77977.1"/>
    </source>
</evidence>
<organism evidence="2 3">
    <name type="scientific">Methanohalarchaeum thermophilum</name>
    <dbReference type="NCBI Taxonomy" id="1903181"/>
    <lineage>
        <taxon>Archaea</taxon>
        <taxon>Methanobacteriati</taxon>
        <taxon>Methanobacteriota</taxon>
        <taxon>Methanonatronarchaeia</taxon>
        <taxon>Methanonatronarchaeales</taxon>
        <taxon>Methanonatronarchaeaceae</taxon>
        <taxon>Candidatus Methanohalarchaeum</taxon>
    </lineage>
</organism>
<sequence length="130" mass="15147">MQYDTQSGRHSKYSLQYHLIFCTKYRKNMLNNEISNKLKEQIDKIAKKKDIEILNKETSKDHIHILFRAKPTTNLSKTINAIKGVTSRVLRKEFPELKKEADSLWAPTYFLATTGEVTLNQLKEYVEAQG</sequence>
<dbReference type="PANTHER" id="PTHR33360">
    <property type="entry name" value="TRANSPOSASE FOR INSERTION SEQUENCE ELEMENT IS200"/>
    <property type="match status" value="1"/>
</dbReference>
<dbReference type="PANTHER" id="PTHR33360:SF4">
    <property type="entry name" value="TRANSPOSASE IS200-LIKE PROTEIN"/>
    <property type="match status" value="1"/>
</dbReference>
<dbReference type="SMART" id="SM01321">
    <property type="entry name" value="Y1_Tnp"/>
    <property type="match status" value="1"/>
</dbReference>
<accession>A0A1Q6DUG2</accession>
<dbReference type="InterPro" id="IPR002686">
    <property type="entry name" value="Transposase_17"/>
</dbReference>
<dbReference type="EMBL" id="MSDW01000001">
    <property type="protein sequence ID" value="OKY77977.1"/>
    <property type="molecule type" value="Genomic_DNA"/>
</dbReference>
<dbReference type="GO" id="GO:0004803">
    <property type="term" value="F:transposase activity"/>
    <property type="evidence" value="ECO:0007669"/>
    <property type="project" value="InterPro"/>
</dbReference>
<keyword evidence="3" id="KW-1185">Reference proteome</keyword>
<dbReference type="InterPro" id="IPR036515">
    <property type="entry name" value="Transposase_17_sf"/>
</dbReference>
<evidence type="ECO:0000259" key="1">
    <source>
        <dbReference type="SMART" id="SM01321"/>
    </source>
</evidence>
<evidence type="ECO:0000313" key="3">
    <source>
        <dbReference type="Proteomes" id="UP000185744"/>
    </source>
</evidence>
<dbReference type="InParanoid" id="A0A1Q6DUG2"/>
<gene>
    <name evidence="2" type="ORF">BTN85_0455</name>
</gene>
<comment type="caution">
    <text evidence="2">The sequence shown here is derived from an EMBL/GenBank/DDBJ whole genome shotgun (WGS) entry which is preliminary data.</text>
</comment>
<dbReference type="GO" id="GO:0003677">
    <property type="term" value="F:DNA binding"/>
    <property type="evidence" value="ECO:0007669"/>
    <property type="project" value="InterPro"/>
</dbReference>
<dbReference type="GO" id="GO:0006313">
    <property type="term" value="P:DNA transposition"/>
    <property type="evidence" value="ECO:0007669"/>
    <property type="project" value="InterPro"/>
</dbReference>
<name>A0A1Q6DUG2_METT1</name>
<dbReference type="Proteomes" id="UP000185744">
    <property type="component" value="Unassembled WGS sequence"/>
</dbReference>
<reference evidence="2" key="1">
    <citation type="submission" date="2016-12" db="EMBL/GenBank/DDBJ databases">
        <title>Discovery of methanogenic haloarchaea.</title>
        <authorList>
            <person name="Sorokin D.Y."/>
            <person name="Makarova K.S."/>
            <person name="Abbas B."/>
            <person name="Ferrer M."/>
            <person name="Golyshin P.N."/>
        </authorList>
    </citation>
    <scope>NUCLEOTIDE SEQUENCE [LARGE SCALE GENOMIC DNA]</scope>
    <source>
        <strain evidence="2">HMET1</strain>
    </source>
</reference>
<dbReference type="Gene3D" id="3.30.70.1290">
    <property type="entry name" value="Transposase IS200-like"/>
    <property type="match status" value="1"/>
</dbReference>